<dbReference type="PROSITE" id="PS00109">
    <property type="entry name" value="PROTEIN_KINASE_TYR"/>
    <property type="match status" value="1"/>
</dbReference>
<dbReference type="SUPFAM" id="SSF56112">
    <property type="entry name" value="Protein kinase-like (PK-like)"/>
    <property type="match status" value="1"/>
</dbReference>
<dbReference type="CDD" id="cd00180">
    <property type="entry name" value="PKc"/>
    <property type="match status" value="1"/>
</dbReference>
<dbReference type="Gene3D" id="1.10.510.10">
    <property type="entry name" value="Transferase(Phosphotransferase) domain 1"/>
    <property type="match status" value="1"/>
</dbReference>
<dbReference type="InterPro" id="IPR008266">
    <property type="entry name" value="Tyr_kinase_AS"/>
</dbReference>
<dbReference type="PANTHER" id="PTHR24347">
    <property type="entry name" value="SERINE/THREONINE-PROTEIN KINASE"/>
    <property type="match status" value="1"/>
</dbReference>
<keyword evidence="3" id="KW-0808">Transferase</keyword>
<feature type="domain" description="Protein kinase" evidence="2">
    <location>
        <begin position="153"/>
        <end position="402"/>
    </location>
</feature>
<evidence type="ECO:0000256" key="1">
    <source>
        <dbReference type="PROSITE-ProRule" id="PRU10141"/>
    </source>
</evidence>
<dbReference type="RefSeq" id="WP_335962660.1">
    <property type="nucleotide sequence ID" value="NZ_JAXBLX010000032.1"/>
</dbReference>
<organism evidence="3 4">
    <name type="scientific">Halalkalibacter kiskunsagensis</name>
    <dbReference type="NCBI Taxonomy" id="1548599"/>
    <lineage>
        <taxon>Bacteria</taxon>
        <taxon>Bacillati</taxon>
        <taxon>Bacillota</taxon>
        <taxon>Bacilli</taxon>
        <taxon>Bacillales</taxon>
        <taxon>Bacillaceae</taxon>
        <taxon>Halalkalibacter</taxon>
    </lineage>
</organism>
<dbReference type="PROSITE" id="PS50011">
    <property type="entry name" value="PROTEIN_KINASE_DOM"/>
    <property type="match status" value="1"/>
</dbReference>
<proteinExistence type="predicted"/>
<gene>
    <name evidence="3" type="ORF">ACFFHM_20675</name>
</gene>
<dbReference type="GO" id="GO:0016301">
    <property type="term" value="F:kinase activity"/>
    <property type="evidence" value="ECO:0007669"/>
    <property type="project" value="UniProtKB-KW"/>
</dbReference>
<dbReference type="InterPro" id="IPR011009">
    <property type="entry name" value="Kinase-like_dom_sf"/>
</dbReference>
<dbReference type="Pfam" id="PF00069">
    <property type="entry name" value="Pkinase"/>
    <property type="match status" value="1"/>
</dbReference>
<reference evidence="3 4" key="1">
    <citation type="submission" date="2024-09" db="EMBL/GenBank/DDBJ databases">
        <authorList>
            <person name="Sun Q."/>
            <person name="Mori K."/>
        </authorList>
    </citation>
    <scope>NUCLEOTIDE SEQUENCE [LARGE SCALE GENOMIC DNA]</scope>
    <source>
        <strain evidence="3 4">NCAIM B.02610</strain>
    </source>
</reference>
<keyword evidence="1" id="KW-0067">ATP-binding</keyword>
<dbReference type="EMBL" id="JBHLUX010000088">
    <property type="protein sequence ID" value="MFC0472832.1"/>
    <property type="molecule type" value="Genomic_DNA"/>
</dbReference>
<dbReference type="Proteomes" id="UP001589838">
    <property type="component" value="Unassembled WGS sequence"/>
</dbReference>
<dbReference type="InterPro" id="IPR017441">
    <property type="entry name" value="Protein_kinase_ATP_BS"/>
</dbReference>
<comment type="caution">
    <text evidence="3">The sequence shown here is derived from an EMBL/GenBank/DDBJ whole genome shotgun (WGS) entry which is preliminary data.</text>
</comment>
<feature type="binding site" evidence="1">
    <location>
        <position position="182"/>
    </location>
    <ligand>
        <name>ATP</name>
        <dbReference type="ChEBI" id="CHEBI:30616"/>
    </ligand>
</feature>
<keyword evidence="4" id="KW-1185">Reference proteome</keyword>
<dbReference type="PROSITE" id="PS00107">
    <property type="entry name" value="PROTEIN_KINASE_ATP"/>
    <property type="match status" value="1"/>
</dbReference>
<keyword evidence="1" id="KW-0547">Nucleotide-binding</keyword>
<protein>
    <submittedName>
        <fullName evidence="3">Protein kinase family protein</fullName>
    </submittedName>
</protein>
<name>A0ABV6KIN9_9BACI</name>
<sequence length="402" mass="47206">MSELDNFLQIKYTQFLQRYSSEKTVLYKGYYSDFGNHYLVEIFSMLHSTLNDLFDFMNSKNGVYGGHYNAHESRLLLDTIEQIRILQAKLKGEYSFEIDKYYMEFINSCRSFLKQSNGSSIPEEFPNIDIIEERPIFIKANSTEIQTPENTSQITLHQIGGGSYAKVFKYSDPHYGNEFAVKRAKDELREDELERFKNEFNDLKNLDSPFIIKAYTYNDVKNEYTMELADQTLEKFMRYNNNSLSFSSRRALIIQLLNAFQYIHQKGLLHRDISYQNILIKKFEDGTNFIKVSDFGLVKRPESSLTRQGTETKGAINDYSDLDIVGFENYEVRHETFVLAKVIYYILTGRETNYHMEQNEQLRKFILKAIGVKENRFNNVAEMKKVLLTEIFPAVRNPQEQV</sequence>
<evidence type="ECO:0000313" key="4">
    <source>
        <dbReference type="Proteomes" id="UP001589838"/>
    </source>
</evidence>
<evidence type="ECO:0000259" key="2">
    <source>
        <dbReference type="PROSITE" id="PS50011"/>
    </source>
</evidence>
<dbReference type="InterPro" id="IPR000719">
    <property type="entry name" value="Prot_kinase_dom"/>
</dbReference>
<keyword evidence="3" id="KW-0418">Kinase</keyword>
<accession>A0ABV6KIN9</accession>
<evidence type="ECO:0000313" key="3">
    <source>
        <dbReference type="EMBL" id="MFC0472832.1"/>
    </source>
</evidence>